<reference evidence="2 3" key="1">
    <citation type="submission" date="2022-01" db="EMBL/GenBank/DDBJ databases">
        <title>Mariniradius saccharolyticus sp. nov., isolated from sediment of a river.</title>
        <authorList>
            <person name="Liu H."/>
        </authorList>
    </citation>
    <scope>NUCLEOTIDE SEQUENCE [LARGE SCALE GENOMIC DNA]</scope>
    <source>
        <strain evidence="2 3">RY-2</strain>
    </source>
</reference>
<evidence type="ECO:0000313" key="3">
    <source>
        <dbReference type="Proteomes" id="UP001201449"/>
    </source>
</evidence>
<keyword evidence="3" id="KW-1185">Reference proteome</keyword>
<sequence>MNRAQYHKIHTASLQVQFEGMEGALGMQDNLGLLFYEKIEPLLQKAFDRSADPRATIVLDKLILDCGKLSGENWEEEMLLAIPKLLEEKLQSVRMNPRYEKTIEQQAEEVMVFFLEKGYFPWNSPFSAPIELEKGLDMTTSQALKLAAFLRRSSVFRMRFHRGFSLAFRRDFLNRLADNPPPEISDLLDFAAQKAHVDRSFFESVFEVIVSIPMVSSTAWLQFFQRIIEVQPESQVPILAEFFSVHWMENPDRIWEFFNFNGQETRVGFLERVSQLVQKVVALQPVLAEDLGKAFSNFVKQKMRQSPDTGSNASTADKLQASKADPSSSPNTAQTPIMPQKDGPHEEVLEDIYVSNAGLVLLHPFIPALLDTLELQKEGHFISPNAQMAAAKILQFLVWGDNTLSENHFPLIKVLLGIPLHQVLELEIELAESWKMECEAMLSEVIQHWAVLKNTSNAGLRETFLQRDGKIIPATNGCKLQIERKTVDVLLGKLPWGIGIIKLPWMNEIMYVDWS</sequence>
<feature type="region of interest" description="Disordered" evidence="1">
    <location>
        <begin position="304"/>
        <end position="342"/>
    </location>
</feature>
<evidence type="ECO:0000256" key="1">
    <source>
        <dbReference type="SAM" id="MobiDB-lite"/>
    </source>
</evidence>
<dbReference type="Pfam" id="PF19268">
    <property type="entry name" value="CIS_TMP"/>
    <property type="match status" value="1"/>
</dbReference>
<evidence type="ECO:0000313" key="2">
    <source>
        <dbReference type="EMBL" id="MCF1750388.1"/>
    </source>
</evidence>
<dbReference type="RefSeq" id="WP_234860493.1">
    <property type="nucleotide sequence ID" value="NZ_JAKEVZ010000003.1"/>
</dbReference>
<dbReference type="InterPro" id="IPR045538">
    <property type="entry name" value="CIS_TMP"/>
</dbReference>
<dbReference type="EMBL" id="JAKEVZ010000003">
    <property type="protein sequence ID" value="MCF1750388.1"/>
    <property type="molecule type" value="Genomic_DNA"/>
</dbReference>
<accession>A0ABS9BQP8</accession>
<feature type="compositionally biased region" description="Polar residues" evidence="1">
    <location>
        <begin position="304"/>
        <end position="317"/>
    </location>
</feature>
<protein>
    <submittedName>
        <fullName evidence="2">Uncharacterized protein</fullName>
    </submittedName>
</protein>
<gene>
    <name evidence="2" type="ORF">L0U89_04835</name>
</gene>
<name>A0ABS9BQP8_9BACT</name>
<proteinExistence type="predicted"/>
<comment type="caution">
    <text evidence="2">The sequence shown here is derived from an EMBL/GenBank/DDBJ whole genome shotgun (WGS) entry which is preliminary data.</text>
</comment>
<dbReference type="Proteomes" id="UP001201449">
    <property type="component" value="Unassembled WGS sequence"/>
</dbReference>
<organism evidence="2 3">
    <name type="scientific">Mariniradius sediminis</name>
    <dbReference type="NCBI Taxonomy" id="2909237"/>
    <lineage>
        <taxon>Bacteria</taxon>
        <taxon>Pseudomonadati</taxon>
        <taxon>Bacteroidota</taxon>
        <taxon>Cytophagia</taxon>
        <taxon>Cytophagales</taxon>
        <taxon>Cyclobacteriaceae</taxon>
        <taxon>Mariniradius</taxon>
    </lineage>
</organism>
<feature type="compositionally biased region" description="Polar residues" evidence="1">
    <location>
        <begin position="325"/>
        <end position="337"/>
    </location>
</feature>